<comment type="caution">
    <text evidence="3">The sequence shown here is derived from an EMBL/GenBank/DDBJ whole genome shotgun (WGS) entry which is preliminary data.</text>
</comment>
<proteinExistence type="predicted"/>
<keyword evidence="2" id="KW-0812">Transmembrane</keyword>
<feature type="transmembrane region" description="Helical" evidence="2">
    <location>
        <begin position="123"/>
        <end position="141"/>
    </location>
</feature>
<dbReference type="EMBL" id="PDCK01000045">
    <property type="protein sequence ID" value="PRQ16245.1"/>
    <property type="molecule type" value="Genomic_DNA"/>
</dbReference>
<dbReference type="AlphaFoldDB" id="A0A2P6P2W5"/>
<name>A0A2P6P2W5_ROSCH</name>
<feature type="region of interest" description="Disordered" evidence="1">
    <location>
        <begin position="51"/>
        <end position="87"/>
    </location>
</feature>
<accession>A0A2P6P2W5</accession>
<evidence type="ECO:0000256" key="2">
    <source>
        <dbReference type="SAM" id="Phobius"/>
    </source>
</evidence>
<sequence length="190" mass="21227">MVGDQFDPEGLELKHWDKISKTQFKEWSMVAIRDSNSSVFPPINHENLHLPTSPSLSSSSSSSLSSFSPSDSDESGPVSPKKPDAQVGKCGELRSWVGFGVGLLRCKVLGIGSLIGWEKVWCFGSGAGIVAVVFMVWSFYLRVRRRRYRKRSDLIIKQKDEKINKLLHQIAQMNEVLVARHRALASKLAN</sequence>
<protein>
    <recommendedName>
        <fullName evidence="5">Transmembrane protein</fullName>
    </recommendedName>
</protein>
<evidence type="ECO:0000313" key="3">
    <source>
        <dbReference type="EMBL" id="PRQ16245.1"/>
    </source>
</evidence>
<evidence type="ECO:0000313" key="4">
    <source>
        <dbReference type="Proteomes" id="UP000238479"/>
    </source>
</evidence>
<reference evidence="3 4" key="1">
    <citation type="journal article" date="2018" name="Nat. Genet.">
        <title>The Rosa genome provides new insights in the design of modern roses.</title>
        <authorList>
            <person name="Bendahmane M."/>
        </authorList>
    </citation>
    <scope>NUCLEOTIDE SEQUENCE [LARGE SCALE GENOMIC DNA]</scope>
    <source>
        <strain evidence="4">cv. Old Blush</strain>
    </source>
</reference>
<organism evidence="3 4">
    <name type="scientific">Rosa chinensis</name>
    <name type="common">China rose</name>
    <dbReference type="NCBI Taxonomy" id="74649"/>
    <lineage>
        <taxon>Eukaryota</taxon>
        <taxon>Viridiplantae</taxon>
        <taxon>Streptophyta</taxon>
        <taxon>Embryophyta</taxon>
        <taxon>Tracheophyta</taxon>
        <taxon>Spermatophyta</taxon>
        <taxon>Magnoliopsida</taxon>
        <taxon>eudicotyledons</taxon>
        <taxon>Gunneridae</taxon>
        <taxon>Pentapetalae</taxon>
        <taxon>rosids</taxon>
        <taxon>fabids</taxon>
        <taxon>Rosales</taxon>
        <taxon>Rosaceae</taxon>
        <taxon>Rosoideae</taxon>
        <taxon>Rosoideae incertae sedis</taxon>
        <taxon>Rosa</taxon>
    </lineage>
</organism>
<feature type="compositionally biased region" description="Low complexity" evidence="1">
    <location>
        <begin position="53"/>
        <end position="70"/>
    </location>
</feature>
<gene>
    <name evidence="3" type="ORF">RchiOBHm_Chr7g0182121</name>
</gene>
<dbReference type="OMA" id="CKRIRQR"/>
<dbReference type="PANTHER" id="PTHR37206">
    <property type="entry name" value="TRANSMEMBRANE PROTEIN"/>
    <property type="match status" value="1"/>
</dbReference>
<keyword evidence="2" id="KW-1133">Transmembrane helix</keyword>
<dbReference type="PANTHER" id="PTHR37206:SF1">
    <property type="entry name" value="TRANSMEMBRANE PROTEIN"/>
    <property type="match status" value="1"/>
</dbReference>
<evidence type="ECO:0008006" key="5">
    <source>
        <dbReference type="Google" id="ProtNLM"/>
    </source>
</evidence>
<keyword evidence="2" id="KW-0472">Membrane</keyword>
<keyword evidence="4" id="KW-1185">Reference proteome</keyword>
<dbReference type="Proteomes" id="UP000238479">
    <property type="component" value="Chromosome 7"/>
</dbReference>
<dbReference type="Gramene" id="PRQ16245">
    <property type="protein sequence ID" value="PRQ16245"/>
    <property type="gene ID" value="RchiOBHm_Chr7g0182121"/>
</dbReference>
<dbReference type="OrthoDB" id="1087988at2759"/>
<evidence type="ECO:0000256" key="1">
    <source>
        <dbReference type="SAM" id="MobiDB-lite"/>
    </source>
</evidence>